<feature type="non-terminal residue" evidence="7">
    <location>
        <position position="1"/>
    </location>
</feature>
<dbReference type="EMBL" id="DS999420">
    <property type="protein sequence ID" value="EED86608.1"/>
    <property type="molecule type" value="Genomic_DNA"/>
</dbReference>
<dbReference type="InterPro" id="IPR009003">
    <property type="entry name" value="Peptidase_S1_PA"/>
</dbReference>
<dbReference type="Pfam" id="PF13365">
    <property type="entry name" value="Trypsin_2"/>
    <property type="match status" value="1"/>
</dbReference>
<dbReference type="Pfam" id="PF13180">
    <property type="entry name" value="PDZ_2"/>
    <property type="match status" value="1"/>
</dbReference>
<dbReference type="PRINTS" id="PR00834">
    <property type="entry name" value="PROTEASES2C"/>
</dbReference>
<dbReference type="FunCoup" id="B8LDM8">
    <property type="interactions" value="33"/>
</dbReference>
<evidence type="ECO:0000256" key="5">
    <source>
        <dbReference type="ARBA" id="ARBA00023026"/>
    </source>
</evidence>
<evidence type="ECO:0000256" key="4">
    <source>
        <dbReference type="ARBA" id="ARBA00022825"/>
    </source>
</evidence>
<dbReference type="HOGENOM" id="CLU_020120_2_2_1"/>
<dbReference type="GO" id="GO:0006508">
    <property type="term" value="P:proteolysis"/>
    <property type="evidence" value="ECO:0007669"/>
    <property type="project" value="UniProtKB-KW"/>
</dbReference>
<dbReference type="InterPro" id="IPR001478">
    <property type="entry name" value="PDZ"/>
</dbReference>
<keyword evidence="3" id="KW-0378">Hydrolase</keyword>
<dbReference type="GeneID" id="7444368"/>
<keyword evidence="4" id="KW-0720">Serine protease</keyword>
<dbReference type="PANTHER" id="PTHR43343">
    <property type="entry name" value="PEPTIDASE S12"/>
    <property type="match status" value="1"/>
</dbReference>
<keyword evidence="8" id="KW-1185">Reference proteome</keyword>
<feature type="domain" description="PDZ" evidence="6">
    <location>
        <begin position="232"/>
        <end position="325"/>
    </location>
</feature>
<dbReference type="eggNOG" id="KOG1320">
    <property type="taxonomic scope" value="Eukaryota"/>
</dbReference>
<dbReference type="SUPFAM" id="SSF50494">
    <property type="entry name" value="Trypsin-like serine proteases"/>
    <property type="match status" value="1"/>
</dbReference>
<dbReference type="AlphaFoldDB" id="B8LDM8"/>
<dbReference type="InterPro" id="IPR036034">
    <property type="entry name" value="PDZ_sf"/>
</dbReference>
<dbReference type="GO" id="GO:0008233">
    <property type="term" value="F:peptidase activity"/>
    <property type="evidence" value="ECO:0000318"/>
    <property type="project" value="GO_Central"/>
</dbReference>
<dbReference type="InterPro" id="IPR001940">
    <property type="entry name" value="Peptidase_S1C"/>
</dbReference>
<reference evidence="7 8" key="2">
    <citation type="journal article" date="2008" name="Nature">
        <title>The Phaeodactylum genome reveals the evolutionary history of diatom genomes.</title>
        <authorList>
            <person name="Bowler C."/>
            <person name="Allen A.E."/>
            <person name="Badger J.H."/>
            <person name="Grimwood J."/>
            <person name="Jabbari K."/>
            <person name="Kuo A."/>
            <person name="Maheswari U."/>
            <person name="Martens C."/>
            <person name="Maumus F."/>
            <person name="Otillar R.P."/>
            <person name="Rayko E."/>
            <person name="Salamov A."/>
            <person name="Vandepoele K."/>
            <person name="Beszteri B."/>
            <person name="Gruber A."/>
            <person name="Heijde M."/>
            <person name="Katinka M."/>
            <person name="Mock T."/>
            <person name="Valentin K."/>
            <person name="Verret F."/>
            <person name="Berges J.A."/>
            <person name="Brownlee C."/>
            <person name="Cadoret J.P."/>
            <person name="Chiovitti A."/>
            <person name="Choi C.J."/>
            <person name="Coesel S."/>
            <person name="De Martino A."/>
            <person name="Detter J.C."/>
            <person name="Durkin C."/>
            <person name="Falciatore A."/>
            <person name="Fournet J."/>
            <person name="Haruta M."/>
            <person name="Huysman M.J."/>
            <person name="Jenkins B.D."/>
            <person name="Jiroutova K."/>
            <person name="Jorgensen R.E."/>
            <person name="Joubert Y."/>
            <person name="Kaplan A."/>
            <person name="Kroger N."/>
            <person name="Kroth P.G."/>
            <person name="La Roche J."/>
            <person name="Lindquist E."/>
            <person name="Lommer M."/>
            <person name="Martin-Jezequel V."/>
            <person name="Lopez P.J."/>
            <person name="Lucas S."/>
            <person name="Mangogna M."/>
            <person name="McGinnis K."/>
            <person name="Medlin L.K."/>
            <person name="Montsant A."/>
            <person name="Oudot-Le Secq M.P."/>
            <person name="Napoli C."/>
            <person name="Obornik M."/>
            <person name="Parker M.S."/>
            <person name="Petit J.L."/>
            <person name="Porcel B.M."/>
            <person name="Poulsen N."/>
            <person name="Robison M."/>
            <person name="Rychlewski L."/>
            <person name="Rynearson T.A."/>
            <person name="Schmutz J."/>
            <person name="Shapiro H."/>
            <person name="Siaut M."/>
            <person name="Stanley M."/>
            <person name="Sussman M.R."/>
            <person name="Taylor A.R."/>
            <person name="Vardi A."/>
            <person name="von Dassow P."/>
            <person name="Vyverman W."/>
            <person name="Willis A."/>
            <person name="Wyrwicz L.S."/>
            <person name="Rokhsar D.S."/>
            <person name="Weissenbach J."/>
            <person name="Armbrust E.V."/>
            <person name="Green B.R."/>
            <person name="Van de Peer Y."/>
            <person name="Grigoriev I.V."/>
        </authorList>
    </citation>
    <scope>NUCLEOTIDE SEQUENCE [LARGE SCALE GENOMIC DNA]</scope>
    <source>
        <strain evidence="7 8">CCMP1335</strain>
    </source>
</reference>
<evidence type="ECO:0000259" key="6">
    <source>
        <dbReference type="PROSITE" id="PS50106"/>
    </source>
</evidence>
<reference evidence="7 8" key="1">
    <citation type="journal article" date="2004" name="Science">
        <title>The genome of the diatom Thalassiosira pseudonana: ecology, evolution, and metabolism.</title>
        <authorList>
            <person name="Armbrust E.V."/>
            <person name="Berges J.A."/>
            <person name="Bowler C."/>
            <person name="Green B.R."/>
            <person name="Martinez D."/>
            <person name="Putnam N.H."/>
            <person name="Zhou S."/>
            <person name="Allen A.E."/>
            <person name="Apt K.E."/>
            <person name="Bechner M."/>
            <person name="Brzezinski M.A."/>
            <person name="Chaal B.K."/>
            <person name="Chiovitti A."/>
            <person name="Davis A.K."/>
            <person name="Demarest M.S."/>
            <person name="Detter J.C."/>
            <person name="Glavina T."/>
            <person name="Goodstein D."/>
            <person name="Hadi M.Z."/>
            <person name="Hellsten U."/>
            <person name="Hildebrand M."/>
            <person name="Jenkins B.D."/>
            <person name="Jurka J."/>
            <person name="Kapitonov V.V."/>
            <person name="Kroger N."/>
            <person name="Lau W.W."/>
            <person name="Lane T.W."/>
            <person name="Larimer F.W."/>
            <person name="Lippmeier J.C."/>
            <person name="Lucas S."/>
            <person name="Medina M."/>
            <person name="Montsant A."/>
            <person name="Obornik M."/>
            <person name="Parker M.S."/>
            <person name="Palenik B."/>
            <person name="Pazour G.J."/>
            <person name="Richardson P.M."/>
            <person name="Rynearson T.A."/>
            <person name="Saito M.A."/>
            <person name="Schwartz D.C."/>
            <person name="Thamatrakoln K."/>
            <person name="Valentin K."/>
            <person name="Vardi A."/>
            <person name="Wilkerson F.P."/>
            <person name="Rokhsar D.S."/>
        </authorList>
    </citation>
    <scope>NUCLEOTIDE SEQUENCE [LARGE SCALE GENOMIC DNA]</scope>
    <source>
        <strain evidence="7 8">CCMP1335</strain>
    </source>
</reference>
<evidence type="ECO:0000313" key="8">
    <source>
        <dbReference type="Proteomes" id="UP000001449"/>
    </source>
</evidence>
<evidence type="ECO:0000313" key="7">
    <source>
        <dbReference type="EMBL" id="EED86608.1"/>
    </source>
</evidence>
<dbReference type="Gene3D" id="2.40.10.10">
    <property type="entry name" value="Trypsin-like serine proteases"/>
    <property type="match status" value="2"/>
</dbReference>
<dbReference type="InterPro" id="IPR051201">
    <property type="entry name" value="Chloro_Bact_Ser_Proteases"/>
</dbReference>
<dbReference type="SUPFAM" id="SSF50156">
    <property type="entry name" value="PDZ domain-like"/>
    <property type="match status" value="1"/>
</dbReference>
<proteinExistence type="inferred from homology"/>
<dbReference type="InterPro" id="IPR043504">
    <property type="entry name" value="Peptidase_S1_PA_chymotrypsin"/>
</dbReference>
<dbReference type="GO" id="GO:0004252">
    <property type="term" value="F:serine-type endopeptidase activity"/>
    <property type="evidence" value="ECO:0007669"/>
    <property type="project" value="InterPro"/>
</dbReference>
<organism evidence="7 8">
    <name type="scientific">Thalassiosira pseudonana</name>
    <name type="common">Marine diatom</name>
    <name type="synonym">Cyclotella nana</name>
    <dbReference type="NCBI Taxonomy" id="35128"/>
    <lineage>
        <taxon>Eukaryota</taxon>
        <taxon>Sar</taxon>
        <taxon>Stramenopiles</taxon>
        <taxon>Ochrophyta</taxon>
        <taxon>Bacillariophyta</taxon>
        <taxon>Coscinodiscophyceae</taxon>
        <taxon>Thalassiosirophycidae</taxon>
        <taxon>Thalassiosirales</taxon>
        <taxon>Thalassiosiraceae</taxon>
        <taxon>Thalassiosira</taxon>
    </lineage>
</organism>
<evidence type="ECO:0000256" key="2">
    <source>
        <dbReference type="ARBA" id="ARBA00022670"/>
    </source>
</evidence>
<evidence type="ECO:0000256" key="3">
    <source>
        <dbReference type="ARBA" id="ARBA00022801"/>
    </source>
</evidence>
<dbReference type="Gene3D" id="2.30.42.10">
    <property type="match status" value="1"/>
</dbReference>
<dbReference type="PANTHER" id="PTHR43343:SF3">
    <property type="entry name" value="PROTEASE DO-LIKE 8, CHLOROPLASTIC"/>
    <property type="match status" value="1"/>
</dbReference>
<dbReference type="PROSITE" id="PS50106">
    <property type="entry name" value="PDZ"/>
    <property type="match status" value="1"/>
</dbReference>
<keyword evidence="2" id="KW-0645">Protease</keyword>
<dbReference type="PaxDb" id="35128-Thaps14899"/>
<sequence length="325" mass="34240">ASSSYSASRPSDLLSQDENRVINTFARSSPSVAHIQTVSQQQRIQRSGFSLKGTEVPTGAGSGFLWDDKGHIVTNYHVIAPAMNKGHLIKVKLQGMPALTATIVGVEPEKDLAVLKISARNLPMPIDIGCSHDLMVGQNVLAIGNPFGLDYTLTSGIVSALGRDVDGIGGRPIKGCIQSDAAINPGNSGGPLLDSRGRLIGVNMAIYSLSGSSSGIGFSIPVDTVRRVVNQLIRYGKVVRPTLGVNVAADQINKELNGVLIVDVVDGSPAEAAGLKATVLRSDGTVDLGDLITEIDGDRVVSVEDLLSSIETRAENDVVDVRIWR</sequence>
<dbReference type="OMA" id="NLIPGQW"/>
<name>B8LDM8_THAPS</name>
<dbReference type="InParanoid" id="B8LDM8"/>
<dbReference type="Proteomes" id="UP000001449">
    <property type="component" value="Unassembled WGS sequence"/>
</dbReference>
<evidence type="ECO:0000256" key="1">
    <source>
        <dbReference type="ARBA" id="ARBA00010541"/>
    </source>
</evidence>
<protein>
    <recommendedName>
        <fullName evidence="6">PDZ domain-containing protein</fullName>
    </recommendedName>
</protein>
<dbReference type="STRING" id="35128.B8LDM8"/>
<dbReference type="KEGG" id="tps:THAPSDRAFT_14899"/>
<comment type="similarity">
    <text evidence="1">Belongs to the peptidase S1C family.</text>
</comment>
<gene>
    <name evidence="7" type="ORF">THAPSDRAFT_14899</name>
</gene>
<feature type="non-terminal residue" evidence="7">
    <location>
        <position position="325"/>
    </location>
</feature>
<dbReference type="FunFam" id="2.40.10.10:FF:000001">
    <property type="entry name" value="Periplasmic serine protease DegS"/>
    <property type="match status" value="1"/>
</dbReference>
<keyword evidence="5" id="KW-0843">Virulence</keyword>
<dbReference type="RefSeq" id="XP_002297140.1">
    <property type="nucleotide sequence ID" value="XM_002297104.1"/>
</dbReference>
<accession>B8LDM8</accession>